<accession>D2N0X1</accession>
<keyword evidence="6" id="KW-0411">Iron-sulfur</keyword>
<evidence type="ECO:0000256" key="3">
    <source>
        <dbReference type="ARBA" id="ARBA00022723"/>
    </source>
</evidence>
<dbReference type="InterPro" id="IPR041854">
    <property type="entry name" value="BFD-like_2Fe2S-bd_dom_sf"/>
</dbReference>
<keyword evidence="3" id="KW-0479">Metal-binding</keyword>
<dbReference type="AlphaFoldDB" id="D2N0X1"/>
<dbReference type="PANTHER" id="PTHR37424:SF1">
    <property type="entry name" value="BACTERIOFERRITIN-ASSOCIATED FERREDOXIN"/>
    <property type="match status" value="1"/>
</dbReference>
<evidence type="ECO:0000256" key="6">
    <source>
        <dbReference type="ARBA" id="ARBA00023014"/>
    </source>
</evidence>
<dbReference type="RefSeq" id="WP_011241193.1">
    <property type="nucleotide sequence ID" value="NC_006526.2"/>
</dbReference>
<comment type="similarity">
    <text evidence="8">Belongs to the Bfd family.</text>
</comment>
<dbReference type="eggNOG" id="COG2906">
    <property type="taxonomic scope" value="Bacteria"/>
</dbReference>
<evidence type="ECO:0000256" key="2">
    <source>
        <dbReference type="ARBA" id="ARBA00022714"/>
    </source>
</evidence>
<proteinExistence type="inferred from homology"/>
<dbReference type="EMBL" id="AE008692">
    <property type="protein sequence ID" value="ADB28973.1"/>
    <property type="molecule type" value="Genomic_DNA"/>
</dbReference>
<dbReference type="HOGENOM" id="CLU_159205_3_3_5"/>
<keyword evidence="1" id="KW-0813">Transport</keyword>
<dbReference type="GO" id="GO:0051537">
    <property type="term" value="F:2 iron, 2 sulfur cluster binding"/>
    <property type="evidence" value="ECO:0007669"/>
    <property type="project" value="UniProtKB-KW"/>
</dbReference>
<dbReference type="InterPro" id="IPR007419">
    <property type="entry name" value="BFD-like_2Fe2S-bd_dom"/>
</dbReference>
<dbReference type="Pfam" id="PF04324">
    <property type="entry name" value="Fer2_BFD"/>
    <property type="match status" value="1"/>
</dbReference>
<evidence type="ECO:0000256" key="5">
    <source>
        <dbReference type="ARBA" id="ARBA00023004"/>
    </source>
</evidence>
<dbReference type="GeneID" id="79905226"/>
<dbReference type="Gene3D" id="1.10.10.1100">
    <property type="entry name" value="BFD-like [2Fe-2S]-binding domain"/>
    <property type="match status" value="1"/>
</dbReference>
<dbReference type="PANTHER" id="PTHR37424">
    <property type="entry name" value="BACTERIOFERRITIN-ASSOCIATED FERREDOXIN"/>
    <property type="match status" value="1"/>
</dbReference>
<keyword evidence="11" id="KW-1185">Reference proteome</keyword>
<feature type="domain" description="BFD-like [2Fe-2S]-binding" evidence="9">
    <location>
        <begin position="2"/>
        <end position="51"/>
    </location>
</feature>
<dbReference type="STRING" id="264203.ZMO2019"/>
<keyword evidence="2" id="KW-0001">2Fe-2S</keyword>
<dbReference type="KEGG" id="zmo:ZMO2019"/>
<evidence type="ECO:0000256" key="8">
    <source>
        <dbReference type="ARBA" id="ARBA00046332"/>
    </source>
</evidence>
<evidence type="ECO:0000313" key="11">
    <source>
        <dbReference type="Proteomes" id="UP000001173"/>
    </source>
</evidence>
<reference evidence="10 11" key="1">
    <citation type="journal article" date="2005" name="Nat. Biotechnol.">
        <title>The genome sequence of the ethanologenic bacterium Zymomonas mobilis ZM4.</title>
        <authorList>
            <person name="Seo J.S."/>
            <person name="Chong H."/>
            <person name="Park H.S."/>
            <person name="Yoon K.O."/>
            <person name="Jung C."/>
            <person name="Kim J.J."/>
            <person name="Hong J.H."/>
            <person name="Kim H."/>
            <person name="Kim J.H."/>
            <person name="Kil J.I."/>
            <person name="Park C.J."/>
            <person name="Oh H.M."/>
            <person name="Lee J.S."/>
            <person name="Jin S.J."/>
            <person name="Um H.W."/>
            <person name="Lee H.J."/>
            <person name="Oh S.J."/>
            <person name="Kim J.Y."/>
            <person name="Kang H.L."/>
            <person name="Lee S.Y."/>
            <person name="Lee K.J."/>
            <person name="Kang H.S."/>
        </authorList>
    </citation>
    <scope>NUCLEOTIDE SEQUENCE [LARGE SCALE GENOMIC DNA]</scope>
    <source>
        <strain evidence="11">ATCC 31821 / ZM4 / CP4</strain>
    </source>
</reference>
<reference evidence="10 11" key="2">
    <citation type="journal article" date="2009" name="Nat. Biotechnol.">
        <title>Improved genome annotation for Zymomonas mobilis.</title>
        <authorList>
            <person name="Yang S."/>
            <person name="Pappas K.M."/>
            <person name="Hauser L.J."/>
            <person name="Land M.L."/>
            <person name="Chen G.L."/>
            <person name="Hurst G.B."/>
            <person name="Pan C."/>
            <person name="Kouvelis V.N."/>
            <person name="Typas M.A."/>
            <person name="Pelletier D.A."/>
            <person name="Klingeman D.M."/>
            <person name="Chang Y.J."/>
            <person name="Samatova N.F."/>
            <person name="Brown S.D."/>
        </authorList>
    </citation>
    <scope>NUCLEOTIDE SEQUENCE [LARGE SCALE GENOMIC DNA]</scope>
    <source>
        <strain evidence="11">ATCC 31821 / ZM4 / CP4</strain>
    </source>
</reference>
<dbReference type="Proteomes" id="UP000001173">
    <property type="component" value="Chromosome"/>
</dbReference>
<dbReference type="GO" id="GO:0046872">
    <property type="term" value="F:metal ion binding"/>
    <property type="evidence" value="ECO:0007669"/>
    <property type="project" value="UniProtKB-KW"/>
</dbReference>
<evidence type="ECO:0000256" key="4">
    <source>
        <dbReference type="ARBA" id="ARBA00022982"/>
    </source>
</evidence>
<keyword evidence="4" id="KW-0249">Electron transport</keyword>
<name>D2N0X1_ZYMMO</name>
<sequence>MIICHCNTVSDQAIKAAVRQGAVTPGQAYKKIGVKFCCGKCGKCVQKVIAEAQEETV</sequence>
<evidence type="ECO:0000259" key="9">
    <source>
        <dbReference type="Pfam" id="PF04324"/>
    </source>
</evidence>
<dbReference type="InterPro" id="IPR052371">
    <property type="entry name" value="BFD-associated_ferredoxin"/>
</dbReference>
<keyword evidence="5" id="KW-0408">Iron</keyword>
<protein>
    <recommendedName>
        <fullName evidence="7">Bacterioferritin-associated ferredoxin</fullName>
    </recommendedName>
</protein>
<organism evidence="10 11">
    <name type="scientific">Zymomonas mobilis subsp. mobilis (strain ATCC 31821 / ZM4 / CP4)</name>
    <dbReference type="NCBI Taxonomy" id="264203"/>
    <lineage>
        <taxon>Bacteria</taxon>
        <taxon>Pseudomonadati</taxon>
        <taxon>Pseudomonadota</taxon>
        <taxon>Alphaproteobacteria</taxon>
        <taxon>Sphingomonadales</taxon>
        <taxon>Zymomonadaceae</taxon>
        <taxon>Zymomonas</taxon>
    </lineage>
</organism>
<gene>
    <name evidence="10" type="ordered locus">ZMO2019</name>
</gene>
<evidence type="ECO:0000256" key="7">
    <source>
        <dbReference type="ARBA" id="ARBA00039386"/>
    </source>
</evidence>
<evidence type="ECO:0000313" key="10">
    <source>
        <dbReference type="EMBL" id="ADB28973.1"/>
    </source>
</evidence>
<evidence type="ECO:0000256" key="1">
    <source>
        <dbReference type="ARBA" id="ARBA00022448"/>
    </source>
</evidence>